<keyword evidence="7" id="KW-1185">Reference proteome</keyword>
<keyword evidence="3" id="KW-0238">DNA-binding</keyword>
<organism evidence="6 7">
    <name type="scientific">Diaphorobacter ruginosibacter</name>
    <dbReference type="NCBI Taxonomy" id="1715720"/>
    <lineage>
        <taxon>Bacteria</taxon>
        <taxon>Pseudomonadati</taxon>
        <taxon>Pseudomonadota</taxon>
        <taxon>Betaproteobacteria</taxon>
        <taxon>Burkholderiales</taxon>
        <taxon>Comamonadaceae</taxon>
        <taxon>Diaphorobacter</taxon>
    </lineage>
</organism>
<dbReference type="Proteomes" id="UP000515811">
    <property type="component" value="Chromosome"/>
</dbReference>
<dbReference type="SUPFAM" id="SSF53850">
    <property type="entry name" value="Periplasmic binding protein-like II"/>
    <property type="match status" value="1"/>
</dbReference>
<proteinExistence type="inferred from homology"/>
<dbReference type="GO" id="GO:0032993">
    <property type="term" value="C:protein-DNA complex"/>
    <property type="evidence" value="ECO:0007669"/>
    <property type="project" value="TreeGrafter"/>
</dbReference>
<dbReference type="KEGG" id="drg:H9K76_13600"/>
<dbReference type="InterPro" id="IPR000847">
    <property type="entry name" value="LysR_HTH_N"/>
</dbReference>
<dbReference type="RefSeq" id="WP_187595939.1">
    <property type="nucleotide sequence ID" value="NZ_CP060714.1"/>
</dbReference>
<keyword evidence="2" id="KW-0805">Transcription regulation</keyword>
<dbReference type="Pfam" id="PF03466">
    <property type="entry name" value="LysR_substrate"/>
    <property type="match status" value="1"/>
</dbReference>
<dbReference type="PANTHER" id="PTHR30346">
    <property type="entry name" value="TRANSCRIPTIONAL DUAL REGULATOR HCAR-RELATED"/>
    <property type="match status" value="1"/>
</dbReference>
<sequence>MDLRLLRYFSVLAEELHFGRAAARLHISQPPLSKQIRLLEEELGTPLFSRSQRRVELTAAGVALKAQATLVFRQMDQAVGITRQAGLGQWGSLRVGMISSIMAGVLPQGLHEFQKQYPDVHWSLHELQPSEQIEELRQHKLDICLNRAEYSDHELVSEALSTEAIAVVLAQDHKLAGRSRIRLKELAGQRFISYHRGQSAFASTLHRSCMESGFEPQIYQEVVEVQTLLSLVQAGLGVGLLPESTREFSPQRVVYRELVQPALTSTLYATYSRHQLSPATQLFLQTLRGVVQSRGL</sequence>
<feature type="domain" description="HTH lysR-type" evidence="5">
    <location>
        <begin position="1"/>
        <end position="58"/>
    </location>
</feature>
<dbReference type="Gene3D" id="3.40.190.10">
    <property type="entry name" value="Periplasmic binding protein-like II"/>
    <property type="match status" value="2"/>
</dbReference>
<evidence type="ECO:0000313" key="7">
    <source>
        <dbReference type="Proteomes" id="UP000515811"/>
    </source>
</evidence>
<comment type="similarity">
    <text evidence="1">Belongs to the LysR transcriptional regulatory family.</text>
</comment>
<dbReference type="Gene3D" id="1.10.10.10">
    <property type="entry name" value="Winged helix-like DNA-binding domain superfamily/Winged helix DNA-binding domain"/>
    <property type="match status" value="1"/>
</dbReference>
<dbReference type="InterPro" id="IPR036390">
    <property type="entry name" value="WH_DNA-bd_sf"/>
</dbReference>
<dbReference type="EMBL" id="CP060714">
    <property type="protein sequence ID" value="QNN55666.1"/>
    <property type="molecule type" value="Genomic_DNA"/>
</dbReference>
<dbReference type="PROSITE" id="PS50931">
    <property type="entry name" value="HTH_LYSR"/>
    <property type="match status" value="1"/>
</dbReference>
<name>A0A7G9RJ91_9BURK</name>
<evidence type="ECO:0000256" key="3">
    <source>
        <dbReference type="ARBA" id="ARBA00023125"/>
    </source>
</evidence>
<dbReference type="GO" id="GO:0003677">
    <property type="term" value="F:DNA binding"/>
    <property type="evidence" value="ECO:0007669"/>
    <property type="project" value="UniProtKB-KW"/>
</dbReference>
<dbReference type="Pfam" id="PF00126">
    <property type="entry name" value="HTH_1"/>
    <property type="match status" value="1"/>
</dbReference>
<evidence type="ECO:0000256" key="1">
    <source>
        <dbReference type="ARBA" id="ARBA00009437"/>
    </source>
</evidence>
<keyword evidence="4" id="KW-0804">Transcription</keyword>
<dbReference type="SUPFAM" id="SSF46785">
    <property type="entry name" value="Winged helix' DNA-binding domain"/>
    <property type="match status" value="1"/>
</dbReference>
<evidence type="ECO:0000256" key="2">
    <source>
        <dbReference type="ARBA" id="ARBA00023015"/>
    </source>
</evidence>
<dbReference type="InterPro" id="IPR036388">
    <property type="entry name" value="WH-like_DNA-bd_sf"/>
</dbReference>
<accession>A0A7G9RJ91</accession>
<dbReference type="PANTHER" id="PTHR30346:SF0">
    <property type="entry name" value="HCA OPERON TRANSCRIPTIONAL ACTIVATOR HCAR"/>
    <property type="match status" value="1"/>
</dbReference>
<dbReference type="InterPro" id="IPR005119">
    <property type="entry name" value="LysR_subst-bd"/>
</dbReference>
<dbReference type="FunFam" id="1.10.10.10:FF:000001">
    <property type="entry name" value="LysR family transcriptional regulator"/>
    <property type="match status" value="1"/>
</dbReference>
<reference evidence="6 7" key="1">
    <citation type="submission" date="2020-08" db="EMBL/GenBank/DDBJ databases">
        <title>Genome sequence of Diaphorobacter ruginosibacter DSM 27467T.</title>
        <authorList>
            <person name="Hyun D.-W."/>
            <person name="Bae J.-W."/>
        </authorList>
    </citation>
    <scope>NUCLEOTIDE SEQUENCE [LARGE SCALE GENOMIC DNA]</scope>
    <source>
        <strain evidence="6 7">DSM 27467</strain>
    </source>
</reference>
<evidence type="ECO:0000313" key="6">
    <source>
        <dbReference type="EMBL" id="QNN55666.1"/>
    </source>
</evidence>
<dbReference type="AlphaFoldDB" id="A0A7G9RJ91"/>
<evidence type="ECO:0000256" key="4">
    <source>
        <dbReference type="ARBA" id="ARBA00023163"/>
    </source>
</evidence>
<dbReference type="PRINTS" id="PR00039">
    <property type="entry name" value="HTHLYSR"/>
</dbReference>
<dbReference type="GO" id="GO:0003700">
    <property type="term" value="F:DNA-binding transcription factor activity"/>
    <property type="evidence" value="ECO:0007669"/>
    <property type="project" value="InterPro"/>
</dbReference>
<gene>
    <name evidence="6" type="ORF">H9K76_13600</name>
</gene>
<protein>
    <submittedName>
        <fullName evidence="6">LysR family transcriptional regulator</fullName>
    </submittedName>
</protein>
<evidence type="ECO:0000259" key="5">
    <source>
        <dbReference type="PROSITE" id="PS50931"/>
    </source>
</evidence>